<evidence type="ECO:0000313" key="1">
    <source>
        <dbReference type="EMBL" id="KAK2709650.1"/>
    </source>
</evidence>
<evidence type="ECO:0000313" key="2">
    <source>
        <dbReference type="Proteomes" id="UP001187531"/>
    </source>
</evidence>
<dbReference type="EMBL" id="JAVRJZ010000017">
    <property type="protein sequence ID" value="KAK2709650.1"/>
    <property type="molecule type" value="Genomic_DNA"/>
</dbReference>
<accession>A0AA88L6D2</accession>
<protein>
    <submittedName>
        <fullName evidence="1">Uncharacterized protein</fullName>
    </submittedName>
</protein>
<feature type="non-terminal residue" evidence="1">
    <location>
        <position position="1"/>
    </location>
</feature>
<organism evidence="1 2">
    <name type="scientific">Artemia franciscana</name>
    <name type="common">Brine shrimp</name>
    <name type="synonym">Artemia sanfranciscana</name>
    <dbReference type="NCBI Taxonomy" id="6661"/>
    <lineage>
        <taxon>Eukaryota</taxon>
        <taxon>Metazoa</taxon>
        <taxon>Ecdysozoa</taxon>
        <taxon>Arthropoda</taxon>
        <taxon>Crustacea</taxon>
        <taxon>Branchiopoda</taxon>
        <taxon>Anostraca</taxon>
        <taxon>Artemiidae</taxon>
        <taxon>Artemia</taxon>
    </lineage>
</organism>
<comment type="caution">
    <text evidence="1">The sequence shown here is derived from an EMBL/GenBank/DDBJ whole genome shotgun (WGS) entry which is preliminary data.</text>
</comment>
<name>A0AA88L6D2_ARTSF</name>
<keyword evidence="2" id="KW-1185">Reference proteome</keyword>
<reference evidence="1" key="1">
    <citation type="submission" date="2023-07" db="EMBL/GenBank/DDBJ databases">
        <title>Chromosome-level genome assembly of Artemia franciscana.</title>
        <authorList>
            <person name="Jo E."/>
        </authorList>
    </citation>
    <scope>NUCLEOTIDE SEQUENCE</scope>
    <source>
        <tissue evidence="1">Whole body</tissue>
    </source>
</reference>
<sequence length="54" mass="6072">PTVIMYAKNASPCTLLTQDGELTEASRPMPHVSEVLKPSLQRDIDNAKFLLFFH</sequence>
<dbReference type="Proteomes" id="UP001187531">
    <property type="component" value="Unassembled WGS sequence"/>
</dbReference>
<dbReference type="AlphaFoldDB" id="A0AA88L6D2"/>
<proteinExistence type="predicted"/>
<gene>
    <name evidence="1" type="ORF">QYM36_013353</name>
</gene>